<organism evidence="2 3">
    <name type="scientific">Amycolatopsis vancoresmycina DSM 44592</name>
    <dbReference type="NCBI Taxonomy" id="1292037"/>
    <lineage>
        <taxon>Bacteria</taxon>
        <taxon>Bacillati</taxon>
        <taxon>Actinomycetota</taxon>
        <taxon>Actinomycetes</taxon>
        <taxon>Pseudonocardiales</taxon>
        <taxon>Pseudonocardiaceae</taxon>
        <taxon>Amycolatopsis</taxon>
    </lineage>
</organism>
<dbReference type="AlphaFoldDB" id="R1HQ57"/>
<dbReference type="EMBL" id="AOUO01000686">
    <property type="protein sequence ID" value="EOD62456.1"/>
    <property type="molecule type" value="Genomic_DNA"/>
</dbReference>
<dbReference type="Proteomes" id="UP000014139">
    <property type="component" value="Unassembled WGS sequence"/>
</dbReference>
<keyword evidence="3" id="KW-1185">Reference proteome</keyword>
<gene>
    <name evidence="2" type="ORF">H480_40010</name>
</gene>
<reference evidence="2 3" key="1">
    <citation type="submission" date="2013-02" db="EMBL/GenBank/DDBJ databases">
        <title>Draft genome sequence of Amycolatopsis vancoresmycina strain DSM 44592T.</title>
        <authorList>
            <person name="Kumar S."/>
            <person name="Kaur N."/>
            <person name="Kaur C."/>
            <person name="Raghava G.P.S."/>
            <person name="Mayilraj S."/>
        </authorList>
    </citation>
    <scope>NUCLEOTIDE SEQUENCE [LARGE SCALE GENOMIC DNA]</scope>
    <source>
        <strain evidence="2 3">DSM 44592</strain>
    </source>
</reference>
<feature type="compositionally biased region" description="Basic residues" evidence="1">
    <location>
        <begin position="37"/>
        <end position="46"/>
    </location>
</feature>
<protein>
    <submittedName>
        <fullName evidence="2">Uncharacterized protein</fullName>
    </submittedName>
</protein>
<feature type="region of interest" description="Disordered" evidence="1">
    <location>
        <begin position="1"/>
        <end position="46"/>
    </location>
</feature>
<evidence type="ECO:0000313" key="2">
    <source>
        <dbReference type="EMBL" id="EOD62456.1"/>
    </source>
</evidence>
<evidence type="ECO:0000256" key="1">
    <source>
        <dbReference type="SAM" id="MobiDB-lite"/>
    </source>
</evidence>
<accession>R1HQ57</accession>
<comment type="caution">
    <text evidence="2">The sequence shown here is derived from an EMBL/GenBank/DDBJ whole genome shotgun (WGS) entry which is preliminary data.</text>
</comment>
<feature type="non-terminal residue" evidence="2">
    <location>
        <position position="46"/>
    </location>
</feature>
<sequence>MTGRDLAHAALEAAKAKAKERGTSPGRRRPATGGGQHPRRRRWSGP</sequence>
<evidence type="ECO:0000313" key="3">
    <source>
        <dbReference type="Proteomes" id="UP000014139"/>
    </source>
</evidence>
<proteinExistence type="predicted"/>
<name>R1HQ57_9PSEU</name>